<evidence type="ECO:0000256" key="1">
    <source>
        <dbReference type="ARBA" id="ARBA00022741"/>
    </source>
</evidence>
<keyword evidence="4" id="KW-0805">Transcription regulation</keyword>
<dbReference type="NCBIfam" id="TIGR00229">
    <property type="entry name" value="sensory_box"/>
    <property type="match status" value="1"/>
</dbReference>
<dbReference type="GO" id="GO:0005524">
    <property type="term" value="F:ATP binding"/>
    <property type="evidence" value="ECO:0007669"/>
    <property type="project" value="UniProtKB-KW"/>
</dbReference>
<dbReference type="SUPFAM" id="SSF46689">
    <property type="entry name" value="Homeodomain-like"/>
    <property type="match status" value="1"/>
</dbReference>
<feature type="domain" description="Sigma-54 factor interaction" evidence="9">
    <location>
        <begin position="258"/>
        <end position="487"/>
    </location>
</feature>
<keyword evidence="3" id="KW-0067">ATP-binding</keyword>
<dbReference type="InterPro" id="IPR013767">
    <property type="entry name" value="PAS_fold"/>
</dbReference>
<evidence type="ECO:0000313" key="13">
    <source>
        <dbReference type="Proteomes" id="UP000218113"/>
    </source>
</evidence>
<dbReference type="InterPro" id="IPR025943">
    <property type="entry name" value="Sigma_54_int_dom_ATP-bd_2"/>
</dbReference>
<dbReference type="InterPro" id="IPR002078">
    <property type="entry name" value="Sigma_54_int"/>
</dbReference>
<dbReference type="GO" id="GO:0006355">
    <property type="term" value="P:regulation of DNA-templated transcription"/>
    <property type="evidence" value="ECO:0007669"/>
    <property type="project" value="InterPro"/>
</dbReference>
<sequence>MNELMDSVYNPIVAIDAQERVIFCNSPAAIVIGASKEQIFGQPLRSFVPHSKLHRVLQTGKTEISQKFKLAGKTFLANQTVVKVEEQVIGAIAILQDISDLESISMELKHTKLITEELNTIIESSFDGIFLADGTGKTLRVNRAYERITGIKKEEILERQVVDLIHEGFFNKSATLQVLSQKRSETVVQTLRTGKKVMVTGNPIFDKEGEIVLVVANVRDVSELNQLQQEMQQMDKLQSETEIELQELRESVKKDNPYVIRSKKMQEIHHLAMRLAQVDSTVLILGESGVGKEIVAELIHRNGKRKNKPFIKISCAAIPESLLESELFGYAPGSFTGAQKGGKAGIFEMAQGGSLFLDEIGEISLPLQAKLLRVLQDKEFTRIGTTRPMKADVRIITATNRDLEAMVQQKLFRQDLFFRLNVVPVLIPPLRERREAILPFIHHFLRKQNERYNFDKQIAPAAIDLLTAYDWPGNVRELENMIERMVVTTLGKVIQAQELPEAFHRQEVSLEVESYDHKSLQEIMEYTEKRVLKRALEKYKTTRQMARVLEVNQSTIVRKLKKYQLNKKVD</sequence>
<evidence type="ECO:0000256" key="5">
    <source>
        <dbReference type="ARBA" id="ARBA00023125"/>
    </source>
</evidence>
<evidence type="ECO:0000256" key="7">
    <source>
        <dbReference type="ARBA" id="ARBA00029500"/>
    </source>
</evidence>
<dbReference type="InterPro" id="IPR003593">
    <property type="entry name" value="AAA+_ATPase"/>
</dbReference>
<proteinExistence type="predicted"/>
<dbReference type="AlphaFoldDB" id="A0A2A4SUT3"/>
<dbReference type="FunFam" id="3.40.50.300:FF:000006">
    <property type="entry name" value="DNA-binding transcriptional regulator NtrC"/>
    <property type="match status" value="1"/>
</dbReference>
<dbReference type="InterPro" id="IPR027417">
    <property type="entry name" value="P-loop_NTPase"/>
</dbReference>
<dbReference type="PROSITE" id="PS50045">
    <property type="entry name" value="SIGMA54_INTERACT_4"/>
    <property type="match status" value="1"/>
</dbReference>
<keyword evidence="6" id="KW-0804">Transcription</keyword>
<accession>A0A2A4SUT3</accession>
<dbReference type="PROSITE" id="PS50112">
    <property type="entry name" value="PAS"/>
    <property type="match status" value="2"/>
</dbReference>
<dbReference type="InterPro" id="IPR025944">
    <property type="entry name" value="Sigma_54_int_dom_CS"/>
</dbReference>
<dbReference type="PROSITE" id="PS00675">
    <property type="entry name" value="SIGMA54_INTERACT_1"/>
    <property type="match status" value="1"/>
</dbReference>
<evidence type="ECO:0000256" key="4">
    <source>
        <dbReference type="ARBA" id="ARBA00023015"/>
    </source>
</evidence>
<evidence type="ECO:0000259" key="11">
    <source>
        <dbReference type="PROSITE" id="PS50113"/>
    </source>
</evidence>
<evidence type="ECO:0000256" key="3">
    <source>
        <dbReference type="ARBA" id="ARBA00022840"/>
    </source>
</evidence>
<name>A0A2A4SUT3_9DELT</name>
<gene>
    <name evidence="12" type="ORF">COB67_11575</name>
</gene>
<dbReference type="Pfam" id="PF00989">
    <property type="entry name" value="PAS"/>
    <property type="match status" value="2"/>
</dbReference>
<evidence type="ECO:0000259" key="9">
    <source>
        <dbReference type="PROSITE" id="PS50045"/>
    </source>
</evidence>
<dbReference type="CDD" id="cd00009">
    <property type="entry name" value="AAA"/>
    <property type="match status" value="1"/>
</dbReference>
<dbReference type="InterPro" id="IPR058031">
    <property type="entry name" value="AAA_lid_NorR"/>
</dbReference>
<evidence type="ECO:0000313" key="12">
    <source>
        <dbReference type="EMBL" id="PCI24527.1"/>
    </source>
</evidence>
<evidence type="ECO:0000256" key="2">
    <source>
        <dbReference type="ARBA" id="ARBA00022797"/>
    </source>
</evidence>
<reference evidence="13" key="1">
    <citation type="submission" date="2017-08" db="EMBL/GenBank/DDBJ databases">
        <title>A dynamic microbial community with high functional redundancy inhabits the cold, oxic subseafloor aquifer.</title>
        <authorList>
            <person name="Tully B.J."/>
            <person name="Wheat C.G."/>
            <person name="Glazer B.T."/>
            <person name="Huber J.A."/>
        </authorList>
    </citation>
    <scope>NUCLEOTIDE SEQUENCE [LARGE SCALE GENOMIC DNA]</scope>
</reference>
<dbReference type="PANTHER" id="PTHR32071">
    <property type="entry name" value="TRANSCRIPTIONAL REGULATORY PROTEIN"/>
    <property type="match status" value="1"/>
</dbReference>
<dbReference type="Gene3D" id="3.40.50.300">
    <property type="entry name" value="P-loop containing nucleotide triphosphate hydrolases"/>
    <property type="match status" value="1"/>
</dbReference>
<dbReference type="Pfam" id="PF00158">
    <property type="entry name" value="Sigma54_activat"/>
    <property type="match status" value="1"/>
</dbReference>
<dbReference type="Pfam" id="PF25601">
    <property type="entry name" value="AAA_lid_14"/>
    <property type="match status" value="1"/>
</dbReference>
<feature type="domain" description="PAS" evidence="10">
    <location>
        <begin position="114"/>
        <end position="167"/>
    </location>
</feature>
<dbReference type="PANTHER" id="PTHR32071:SF57">
    <property type="entry name" value="C4-DICARBOXYLATE TRANSPORT TRANSCRIPTIONAL REGULATORY PROTEIN DCTD"/>
    <property type="match status" value="1"/>
</dbReference>
<dbReference type="PROSITE" id="PS00688">
    <property type="entry name" value="SIGMA54_INTERACT_3"/>
    <property type="match status" value="1"/>
</dbReference>
<keyword evidence="5" id="KW-0238">DNA-binding</keyword>
<dbReference type="SUPFAM" id="SSF52540">
    <property type="entry name" value="P-loop containing nucleoside triphosphate hydrolases"/>
    <property type="match status" value="1"/>
</dbReference>
<protein>
    <recommendedName>
        <fullName evidence="7">HTH-type transcriptional regulatory protein TyrR</fullName>
    </recommendedName>
</protein>
<dbReference type="CDD" id="cd00130">
    <property type="entry name" value="PAS"/>
    <property type="match status" value="2"/>
</dbReference>
<keyword evidence="2" id="KW-0058">Aromatic hydrocarbons catabolism</keyword>
<keyword evidence="1" id="KW-0547">Nucleotide-binding</keyword>
<dbReference type="InterPro" id="IPR009057">
    <property type="entry name" value="Homeodomain-like_sf"/>
</dbReference>
<dbReference type="Gene3D" id="3.30.450.20">
    <property type="entry name" value="PAS domain"/>
    <property type="match status" value="2"/>
</dbReference>
<dbReference type="SMART" id="SM00382">
    <property type="entry name" value="AAA"/>
    <property type="match status" value="1"/>
</dbReference>
<dbReference type="Proteomes" id="UP000218113">
    <property type="component" value="Unassembled WGS sequence"/>
</dbReference>
<dbReference type="InterPro" id="IPR030828">
    <property type="entry name" value="HTH_TyrR"/>
</dbReference>
<dbReference type="InterPro" id="IPR035965">
    <property type="entry name" value="PAS-like_dom_sf"/>
</dbReference>
<feature type="coiled-coil region" evidence="8">
    <location>
        <begin position="224"/>
        <end position="251"/>
    </location>
</feature>
<feature type="domain" description="PAC" evidence="11">
    <location>
        <begin position="182"/>
        <end position="233"/>
    </location>
</feature>
<dbReference type="InterPro" id="IPR000700">
    <property type="entry name" value="PAS-assoc_C"/>
</dbReference>
<evidence type="ECO:0000256" key="6">
    <source>
        <dbReference type="ARBA" id="ARBA00023163"/>
    </source>
</evidence>
<comment type="caution">
    <text evidence="12">The sequence shown here is derived from an EMBL/GenBank/DDBJ whole genome shotgun (WGS) entry which is preliminary data.</text>
</comment>
<dbReference type="GO" id="GO:0003677">
    <property type="term" value="F:DNA binding"/>
    <property type="evidence" value="ECO:0007669"/>
    <property type="project" value="UniProtKB-KW"/>
</dbReference>
<dbReference type="InterPro" id="IPR025662">
    <property type="entry name" value="Sigma_54_int_dom_ATP-bd_1"/>
</dbReference>
<organism evidence="12 13">
    <name type="scientific">SAR324 cluster bacterium</name>
    <dbReference type="NCBI Taxonomy" id="2024889"/>
    <lineage>
        <taxon>Bacteria</taxon>
        <taxon>Deltaproteobacteria</taxon>
        <taxon>SAR324 cluster</taxon>
    </lineage>
</organism>
<dbReference type="Pfam" id="PF18024">
    <property type="entry name" value="HTH_50"/>
    <property type="match status" value="1"/>
</dbReference>
<dbReference type="SMART" id="SM00091">
    <property type="entry name" value="PAS"/>
    <property type="match status" value="2"/>
</dbReference>
<evidence type="ECO:0000256" key="8">
    <source>
        <dbReference type="SAM" id="Coils"/>
    </source>
</evidence>
<dbReference type="InterPro" id="IPR000014">
    <property type="entry name" value="PAS"/>
</dbReference>
<keyword evidence="8" id="KW-0175">Coiled coil</keyword>
<dbReference type="Gene3D" id="1.10.10.60">
    <property type="entry name" value="Homeodomain-like"/>
    <property type="match status" value="1"/>
</dbReference>
<dbReference type="SUPFAM" id="SSF55785">
    <property type="entry name" value="PYP-like sensor domain (PAS domain)"/>
    <property type="match status" value="2"/>
</dbReference>
<dbReference type="Gene3D" id="1.10.8.60">
    <property type="match status" value="1"/>
</dbReference>
<dbReference type="EMBL" id="NVSR01000122">
    <property type="protein sequence ID" value="PCI24527.1"/>
    <property type="molecule type" value="Genomic_DNA"/>
</dbReference>
<evidence type="ECO:0000259" key="10">
    <source>
        <dbReference type="PROSITE" id="PS50112"/>
    </source>
</evidence>
<dbReference type="PROSITE" id="PS00676">
    <property type="entry name" value="SIGMA54_INTERACT_2"/>
    <property type="match status" value="1"/>
</dbReference>
<dbReference type="NCBIfam" id="TIGR04381">
    <property type="entry name" value="HTH_TypR"/>
    <property type="match status" value="1"/>
</dbReference>
<feature type="domain" description="PAS" evidence="10">
    <location>
        <begin position="1"/>
        <end position="42"/>
    </location>
</feature>
<dbReference type="PROSITE" id="PS50113">
    <property type="entry name" value="PAC"/>
    <property type="match status" value="1"/>
</dbReference>